<dbReference type="Gene3D" id="3.40.630.30">
    <property type="match status" value="1"/>
</dbReference>
<keyword evidence="2" id="KW-0012">Acyltransferase</keyword>
<reference evidence="2 3" key="1">
    <citation type="journal article" date="2013" name="Int. J. Syst. Evol. Microbiol.">
        <title>Celerinatantimonas yamalensis sp. nov., a cold-adapted diazotrophic bacterium from a cold permafrost brine.</title>
        <authorList>
            <person name="Shcherbakova V."/>
            <person name="Chuvilskaya N."/>
            <person name="Rivkina E."/>
            <person name="Demidov N."/>
            <person name="Uchaeva V."/>
            <person name="Suetin S."/>
            <person name="Suzina N."/>
            <person name="Gilichinsky D."/>
        </authorList>
    </citation>
    <scope>NUCLEOTIDE SEQUENCE [LARGE SCALE GENOMIC DNA]</scope>
    <source>
        <strain evidence="2 3">C7</strain>
    </source>
</reference>
<keyword evidence="2" id="KW-0808">Transferase</keyword>
<evidence type="ECO:0000313" key="2">
    <source>
        <dbReference type="EMBL" id="MFM2483989.1"/>
    </source>
</evidence>
<organism evidence="2 3">
    <name type="scientific">Celerinatantimonas yamalensis</name>
    <dbReference type="NCBI Taxonomy" id="559956"/>
    <lineage>
        <taxon>Bacteria</taxon>
        <taxon>Pseudomonadati</taxon>
        <taxon>Pseudomonadota</taxon>
        <taxon>Gammaproteobacteria</taxon>
        <taxon>Celerinatantimonadaceae</taxon>
        <taxon>Celerinatantimonas</taxon>
    </lineage>
</organism>
<accession>A0ABW9G3N6</accession>
<dbReference type="RefSeq" id="WP_408622133.1">
    <property type="nucleotide sequence ID" value="NZ_JBEQCT010000001.1"/>
</dbReference>
<dbReference type="PROSITE" id="PS51186">
    <property type="entry name" value="GNAT"/>
    <property type="match status" value="1"/>
</dbReference>
<sequence length="188" mass="22122">MDKILQSFTVRPVKAIDLYKFCEILMEAARWFEDHGETLWDQQQIVPHTILAHHRMDELFMGYVDDRPVAAMIFNNRCYWSQVTPQERRSSLFIHKLAVSRGHAGNCYSAMMLNWACQQSTEQGYTQLMLMCNCHQDKLRRLWRYYGFEEIVSNDADGRVCHHYIRSLELGRSLLPKIPMSTPVWSCA</sequence>
<gene>
    <name evidence="2" type="ORF">ABUE30_02735</name>
</gene>
<dbReference type="Proteomes" id="UP001629953">
    <property type="component" value="Unassembled WGS sequence"/>
</dbReference>
<evidence type="ECO:0000259" key="1">
    <source>
        <dbReference type="PROSITE" id="PS51186"/>
    </source>
</evidence>
<dbReference type="Pfam" id="PF00583">
    <property type="entry name" value="Acetyltransf_1"/>
    <property type="match status" value="1"/>
</dbReference>
<dbReference type="InterPro" id="IPR000182">
    <property type="entry name" value="GNAT_dom"/>
</dbReference>
<protein>
    <submittedName>
        <fullName evidence="2">GNAT family N-acetyltransferase</fullName>
        <ecNumber evidence="2">2.3.1.-</ecNumber>
    </submittedName>
</protein>
<feature type="domain" description="N-acetyltransferase" evidence="1">
    <location>
        <begin position="8"/>
        <end position="175"/>
    </location>
</feature>
<comment type="caution">
    <text evidence="2">The sequence shown here is derived from an EMBL/GenBank/DDBJ whole genome shotgun (WGS) entry which is preliminary data.</text>
</comment>
<keyword evidence="3" id="KW-1185">Reference proteome</keyword>
<proteinExistence type="predicted"/>
<dbReference type="SUPFAM" id="SSF55729">
    <property type="entry name" value="Acyl-CoA N-acyltransferases (Nat)"/>
    <property type="match status" value="1"/>
</dbReference>
<dbReference type="EMBL" id="JBEQCT010000001">
    <property type="protein sequence ID" value="MFM2483989.1"/>
    <property type="molecule type" value="Genomic_DNA"/>
</dbReference>
<evidence type="ECO:0000313" key="3">
    <source>
        <dbReference type="Proteomes" id="UP001629953"/>
    </source>
</evidence>
<dbReference type="GO" id="GO:0016746">
    <property type="term" value="F:acyltransferase activity"/>
    <property type="evidence" value="ECO:0007669"/>
    <property type="project" value="UniProtKB-KW"/>
</dbReference>
<dbReference type="EC" id="2.3.1.-" evidence="2"/>
<dbReference type="InterPro" id="IPR016181">
    <property type="entry name" value="Acyl_CoA_acyltransferase"/>
</dbReference>
<name>A0ABW9G3N6_9GAMM</name>